<sequence>MDGNEVNIDILYVEDDEVDIQGMIREFKKVNSLLKIQVAKNGVQALDKLYGRNGEEKVIPKVILLDINMPQMNGIEFLKELRSNPEFGSIEVYILTGAYTTSDKMALRDLHVAGSIVKPIEYSDALNVFWSLLHGSNNH</sequence>
<dbReference type="SMART" id="SM00448">
    <property type="entry name" value="REC"/>
    <property type="match status" value="1"/>
</dbReference>
<dbReference type="InterPro" id="IPR001789">
    <property type="entry name" value="Sig_transdc_resp-reg_receiver"/>
</dbReference>
<evidence type="ECO:0000313" key="3">
    <source>
        <dbReference type="EMBL" id="KTC66242.1"/>
    </source>
</evidence>
<dbReference type="PANTHER" id="PTHR44520">
    <property type="entry name" value="RESPONSE REGULATOR RCP1-RELATED"/>
    <property type="match status" value="1"/>
</dbReference>
<protein>
    <submittedName>
        <fullName evidence="3">Two component response regulator</fullName>
    </submittedName>
</protein>
<name>A0A0W0R5D4_9GAMM</name>
<dbReference type="KEGG" id="ladl:NCTC12735_01392"/>
<reference evidence="3 5" key="1">
    <citation type="submission" date="2015-11" db="EMBL/GenBank/DDBJ databases">
        <title>Identification of large and diverse effector repertoires of 38 Legionella species.</title>
        <authorList>
            <person name="Burstein D."/>
            <person name="Amaro F."/>
            <person name="Zusman T."/>
            <person name="Lifshitz Z."/>
            <person name="Cohen O."/>
            <person name="Gilbert J.A."/>
            <person name="Pupko T."/>
            <person name="Shuman H.A."/>
            <person name="Segal G."/>
        </authorList>
    </citation>
    <scope>NUCLEOTIDE SEQUENCE [LARGE SCALE GENOMIC DNA]</scope>
    <source>
        <strain evidence="3 5">1762-AUS-E</strain>
    </source>
</reference>
<evidence type="ECO:0000313" key="5">
    <source>
        <dbReference type="Proteomes" id="UP000054859"/>
    </source>
</evidence>
<dbReference type="RefSeq" id="WP_058461933.1">
    <property type="nucleotide sequence ID" value="NZ_CAAAHS010000005.1"/>
</dbReference>
<dbReference type="STRING" id="45056.Lade_0900"/>
<dbReference type="AlphaFoldDB" id="A0A0W0R5D4"/>
<dbReference type="PROSITE" id="PS50110">
    <property type="entry name" value="RESPONSE_REGULATORY"/>
    <property type="match status" value="1"/>
</dbReference>
<dbReference type="OrthoDB" id="9793549at2"/>
<dbReference type="PATRIC" id="fig|45056.6.peg.930"/>
<evidence type="ECO:0000259" key="2">
    <source>
        <dbReference type="PROSITE" id="PS50110"/>
    </source>
</evidence>
<dbReference type="PANTHER" id="PTHR44520:SF2">
    <property type="entry name" value="RESPONSE REGULATOR RCP1"/>
    <property type="match status" value="1"/>
</dbReference>
<dbReference type="EMBL" id="LNKA01000001">
    <property type="protein sequence ID" value="KTC66242.1"/>
    <property type="molecule type" value="Genomic_DNA"/>
</dbReference>
<proteinExistence type="predicted"/>
<geneLocation type="plasmid" evidence="4 6">
    <name>22</name>
</geneLocation>
<dbReference type="InterPro" id="IPR052893">
    <property type="entry name" value="TCS_response_regulator"/>
</dbReference>
<keyword evidence="4" id="KW-0614">Plasmid</keyword>
<dbReference type="InterPro" id="IPR011006">
    <property type="entry name" value="CheY-like_superfamily"/>
</dbReference>
<evidence type="ECO:0000256" key="1">
    <source>
        <dbReference type="PROSITE-ProRule" id="PRU00169"/>
    </source>
</evidence>
<dbReference type="Proteomes" id="UP000054859">
    <property type="component" value="Unassembled WGS sequence"/>
</dbReference>
<keyword evidence="5" id="KW-1185">Reference proteome</keyword>
<gene>
    <name evidence="4" type="primary">rcp1_4</name>
    <name evidence="3" type="ORF">Lade_0900</name>
    <name evidence="4" type="ORF">NCTC12735_01392</name>
</gene>
<feature type="domain" description="Response regulatory" evidence="2">
    <location>
        <begin position="9"/>
        <end position="133"/>
    </location>
</feature>
<feature type="modified residue" description="4-aspartylphosphate" evidence="1">
    <location>
        <position position="66"/>
    </location>
</feature>
<evidence type="ECO:0000313" key="4">
    <source>
        <dbReference type="EMBL" id="VEH85757.1"/>
    </source>
</evidence>
<evidence type="ECO:0000313" key="6">
    <source>
        <dbReference type="Proteomes" id="UP000281170"/>
    </source>
</evidence>
<organism evidence="3 5">
    <name type="scientific">Legionella adelaidensis</name>
    <dbReference type="NCBI Taxonomy" id="45056"/>
    <lineage>
        <taxon>Bacteria</taxon>
        <taxon>Pseudomonadati</taxon>
        <taxon>Pseudomonadota</taxon>
        <taxon>Gammaproteobacteria</taxon>
        <taxon>Legionellales</taxon>
        <taxon>Legionellaceae</taxon>
        <taxon>Legionella</taxon>
    </lineage>
</organism>
<dbReference type="Gene3D" id="3.40.50.2300">
    <property type="match status" value="1"/>
</dbReference>
<dbReference type="SUPFAM" id="SSF52172">
    <property type="entry name" value="CheY-like"/>
    <property type="match status" value="1"/>
</dbReference>
<dbReference type="Pfam" id="PF00072">
    <property type="entry name" value="Response_reg"/>
    <property type="match status" value="1"/>
</dbReference>
<dbReference type="Proteomes" id="UP000281170">
    <property type="component" value="Plasmid 22"/>
</dbReference>
<dbReference type="GO" id="GO:0000160">
    <property type="term" value="P:phosphorelay signal transduction system"/>
    <property type="evidence" value="ECO:0007669"/>
    <property type="project" value="InterPro"/>
</dbReference>
<accession>A0A0W0R5D4</accession>
<dbReference type="EMBL" id="LR134431">
    <property type="protein sequence ID" value="VEH85757.1"/>
    <property type="molecule type" value="Genomic_DNA"/>
</dbReference>
<keyword evidence="1" id="KW-0597">Phosphoprotein</keyword>
<reference evidence="4 6" key="2">
    <citation type="submission" date="2018-12" db="EMBL/GenBank/DDBJ databases">
        <authorList>
            <consortium name="Pathogen Informatics"/>
        </authorList>
    </citation>
    <scope>NUCLEOTIDE SEQUENCE [LARGE SCALE GENOMIC DNA]</scope>
    <source>
        <strain evidence="4 6">NCTC12735</strain>
        <plasmid evidence="6">22</plasmid>
    </source>
</reference>